<name>A0A3M7QCF1_BRAPC</name>
<comment type="caution">
    <text evidence="1">The sequence shown here is derived from an EMBL/GenBank/DDBJ whole genome shotgun (WGS) entry which is preliminary data.</text>
</comment>
<protein>
    <submittedName>
        <fullName evidence="1">Uncharacterized protein</fullName>
    </submittedName>
</protein>
<evidence type="ECO:0000313" key="1">
    <source>
        <dbReference type="EMBL" id="RNA08625.1"/>
    </source>
</evidence>
<dbReference type="AlphaFoldDB" id="A0A3M7QCF1"/>
<sequence>MIVNSNYVKKVQQRRIFVQFVFEIRNTRNYAILDFAKNGSHEIIKIWGLCLTSANLGYSFIFQLKFFDHNKNSYRIPLHSNACIKTLNSGLGPCISLDQPHFPHKKLNFKKSLKLSFKFRFPAALKV</sequence>
<dbReference type="Proteomes" id="UP000276133">
    <property type="component" value="Unassembled WGS sequence"/>
</dbReference>
<gene>
    <name evidence="1" type="ORF">BpHYR1_022417</name>
</gene>
<organism evidence="1 2">
    <name type="scientific">Brachionus plicatilis</name>
    <name type="common">Marine rotifer</name>
    <name type="synonym">Brachionus muelleri</name>
    <dbReference type="NCBI Taxonomy" id="10195"/>
    <lineage>
        <taxon>Eukaryota</taxon>
        <taxon>Metazoa</taxon>
        <taxon>Spiralia</taxon>
        <taxon>Gnathifera</taxon>
        <taxon>Rotifera</taxon>
        <taxon>Eurotatoria</taxon>
        <taxon>Monogononta</taxon>
        <taxon>Pseudotrocha</taxon>
        <taxon>Ploima</taxon>
        <taxon>Brachionidae</taxon>
        <taxon>Brachionus</taxon>
    </lineage>
</organism>
<reference evidence="1 2" key="1">
    <citation type="journal article" date="2018" name="Sci. Rep.">
        <title>Genomic signatures of local adaptation to the degree of environmental predictability in rotifers.</title>
        <authorList>
            <person name="Franch-Gras L."/>
            <person name="Hahn C."/>
            <person name="Garcia-Roger E.M."/>
            <person name="Carmona M.J."/>
            <person name="Serra M."/>
            <person name="Gomez A."/>
        </authorList>
    </citation>
    <scope>NUCLEOTIDE SEQUENCE [LARGE SCALE GENOMIC DNA]</scope>
    <source>
        <strain evidence="1">HYR1</strain>
    </source>
</reference>
<accession>A0A3M7QCF1</accession>
<keyword evidence="2" id="KW-1185">Reference proteome</keyword>
<dbReference type="EMBL" id="REGN01006685">
    <property type="protein sequence ID" value="RNA08625.1"/>
    <property type="molecule type" value="Genomic_DNA"/>
</dbReference>
<evidence type="ECO:0000313" key="2">
    <source>
        <dbReference type="Proteomes" id="UP000276133"/>
    </source>
</evidence>
<proteinExistence type="predicted"/>